<protein>
    <submittedName>
        <fullName evidence="2">Alpha/beta hydrolase</fullName>
    </submittedName>
</protein>
<feature type="domain" description="AB hydrolase-1" evidence="1">
    <location>
        <begin position="38"/>
        <end position="275"/>
    </location>
</feature>
<proteinExistence type="predicted"/>
<dbReference type="InterPro" id="IPR000073">
    <property type="entry name" value="AB_hydrolase_1"/>
</dbReference>
<gene>
    <name evidence="2" type="ORF">HGA05_11945</name>
</gene>
<reference evidence="2 3" key="1">
    <citation type="submission" date="2020-04" db="EMBL/GenBank/DDBJ databases">
        <title>MicrobeNet Type strains.</title>
        <authorList>
            <person name="Nicholson A.C."/>
        </authorList>
    </citation>
    <scope>NUCLEOTIDE SEQUENCE [LARGE SCALE GENOMIC DNA]</scope>
    <source>
        <strain evidence="2 3">ATCC BAA-14</strain>
    </source>
</reference>
<dbReference type="PANTHER" id="PTHR43689:SF8">
    <property type="entry name" value="ALPHA_BETA-HYDROLASES SUPERFAMILY PROTEIN"/>
    <property type="match status" value="1"/>
</dbReference>
<evidence type="ECO:0000313" key="2">
    <source>
        <dbReference type="EMBL" id="NKY02290.1"/>
    </source>
</evidence>
<evidence type="ECO:0000259" key="1">
    <source>
        <dbReference type="Pfam" id="PF12697"/>
    </source>
</evidence>
<dbReference type="Gene3D" id="3.40.50.1820">
    <property type="entry name" value="alpha/beta hydrolase"/>
    <property type="match status" value="1"/>
</dbReference>
<evidence type="ECO:0000313" key="3">
    <source>
        <dbReference type="Proteomes" id="UP000563898"/>
    </source>
</evidence>
<organism evidence="2 3">
    <name type="scientific">Gordonia polyisoprenivorans</name>
    <dbReference type="NCBI Taxonomy" id="84595"/>
    <lineage>
        <taxon>Bacteria</taxon>
        <taxon>Bacillati</taxon>
        <taxon>Actinomycetota</taxon>
        <taxon>Actinomycetes</taxon>
        <taxon>Mycobacteriales</taxon>
        <taxon>Gordoniaceae</taxon>
        <taxon>Gordonia</taxon>
    </lineage>
</organism>
<dbReference type="PANTHER" id="PTHR43689">
    <property type="entry name" value="HYDROLASE"/>
    <property type="match status" value="1"/>
</dbReference>
<sequence>MPFTADALPTPAIVEIDGAAIATYVLEPPRGRRKGPDVVCTHGTPWSAGVWLPVARRLAERHRVFLWDMPGYGRSTKGPEVPVDLIAQRQRFAELVRIWNPVRPHVLAHDIGGAVTLGAHLFDGVAMSGVYLLDAVTLRPWGSAFFALVGRHAEVFQQLPADLHEALVHRYIAGAAVVDLPHDTVRGLVEPWLGEVGQAAFYRQVAQLSEDHTEPICARLADVTCRVEIGWGVNDPWLPVEQAGRLRDALPGDVVVTLLDGVGHLAPLERTEELVGHIRRWLAR</sequence>
<dbReference type="Pfam" id="PF12697">
    <property type="entry name" value="Abhydrolase_6"/>
    <property type="match status" value="1"/>
</dbReference>
<dbReference type="RefSeq" id="WP_006370309.1">
    <property type="nucleotide sequence ID" value="NZ_JAAXPC010000006.1"/>
</dbReference>
<dbReference type="PRINTS" id="PR00111">
    <property type="entry name" value="ABHYDROLASE"/>
</dbReference>
<accession>A0A846WNC4</accession>
<comment type="caution">
    <text evidence="2">The sequence shown here is derived from an EMBL/GenBank/DDBJ whole genome shotgun (WGS) entry which is preliminary data.</text>
</comment>
<dbReference type="Proteomes" id="UP000563898">
    <property type="component" value="Unassembled WGS sequence"/>
</dbReference>
<name>A0A846WNC4_9ACTN</name>
<dbReference type="GO" id="GO:0016787">
    <property type="term" value="F:hydrolase activity"/>
    <property type="evidence" value="ECO:0007669"/>
    <property type="project" value="UniProtKB-KW"/>
</dbReference>
<keyword evidence="2" id="KW-0378">Hydrolase</keyword>
<dbReference type="EMBL" id="JAAXPC010000006">
    <property type="protein sequence ID" value="NKY02290.1"/>
    <property type="molecule type" value="Genomic_DNA"/>
</dbReference>
<dbReference type="SUPFAM" id="SSF53474">
    <property type="entry name" value="alpha/beta-Hydrolases"/>
    <property type="match status" value="1"/>
</dbReference>
<dbReference type="InterPro" id="IPR029058">
    <property type="entry name" value="AB_hydrolase_fold"/>
</dbReference>
<dbReference type="AlphaFoldDB" id="A0A846WNC4"/>